<dbReference type="EMBL" id="CP144748">
    <property type="protein sequence ID" value="WVZ68077.1"/>
    <property type="molecule type" value="Genomic_DNA"/>
</dbReference>
<protein>
    <submittedName>
        <fullName evidence="2">Uncharacterized protein</fullName>
    </submittedName>
</protein>
<evidence type="ECO:0000313" key="3">
    <source>
        <dbReference type="Proteomes" id="UP001341281"/>
    </source>
</evidence>
<proteinExistence type="predicted"/>
<organism evidence="2 3">
    <name type="scientific">Paspalum notatum var. saurae</name>
    <dbReference type="NCBI Taxonomy" id="547442"/>
    <lineage>
        <taxon>Eukaryota</taxon>
        <taxon>Viridiplantae</taxon>
        <taxon>Streptophyta</taxon>
        <taxon>Embryophyta</taxon>
        <taxon>Tracheophyta</taxon>
        <taxon>Spermatophyta</taxon>
        <taxon>Magnoliopsida</taxon>
        <taxon>Liliopsida</taxon>
        <taxon>Poales</taxon>
        <taxon>Poaceae</taxon>
        <taxon>PACMAD clade</taxon>
        <taxon>Panicoideae</taxon>
        <taxon>Andropogonodae</taxon>
        <taxon>Paspaleae</taxon>
        <taxon>Paspalinae</taxon>
        <taxon>Paspalum</taxon>
    </lineage>
</organism>
<name>A0AAQ3T8Y7_PASNO</name>
<keyword evidence="3" id="KW-1185">Reference proteome</keyword>
<evidence type="ECO:0000313" key="2">
    <source>
        <dbReference type="EMBL" id="WVZ68077.1"/>
    </source>
</evidence>
<sequence>MNCDQNKQGDGKKTTAAPSAKWSGLACGCGPRPARGAVEGEESVGACPAAVGRWITVDGVDELIAEGGRFRDGEASSSSLSLRAIPRVIGLDLTAGHGCDTGRPLPCSTSPSGRLLHLLPAPRPAPAARLPVPPPPRLPLHLRDSAASGRPLVPCPLALTRWGAKDIGNEGGEVLTSH</sequence>
<feature type="region of interest" description="Disordered" evidence="1">
    <location>
        <begin position="1"/>
        <end position="22"/>
    </location>
</feature>
<accession>A0AAQ3T8Y7</accession>
<dbReference type="AlphaFoldDB" id="A0AAQ3T8Y7"/>
<evidence type="ECO:0000256" key="1">
    <source>
        <dbReference type="SAM" id="MobiDB-lite"/>
    </source>
</evidence>
<dbReference type="Proteomes" id="UP001341281">
    <property type="component" value="Chromosome 04"/>
</dbReference>
<reference evidence="2 3" key="1">
    <citation type="submission" date="2024-02" db="EMBL/GenBank/DDBJ databases">
        <title>High-quality chromosome-scale genome assembly of Pensacola bahiagrass (Paspalum notatum Flugge var. saurae).</title>
        <authorList>
            <person name="Vega J.M."/>
            <person name="Podio M."/>
            <person name="Orjuela J."/>
            <person name="Siena L.A."/>
            <person name="Pessino S.C."/>
            <person name="Combes M.C."/>
            <person name="Mariac C."/>
            <person name="Albertini E."/>
            <person name="Pupilli F."/>
            <person name="Ortiz J.P.A."/>
            <person name="Leblanc O."/>
        </authorList>
    </citation>
    <scope>NUCLEOTIDE SEQUENCE [LARGE SCALE GENOMIC DNA]</scope>
    <source>
        <strain evidence="2">R1</strain>
        <tissue evidence="2">Leaf</tissue>
    </source>
</reference>
<gene>
    <name evidence="2" type="ORF">U9M48_017067</name>
</gene>